<dbReference type="AlphaFoldDB" id="A0A9Q9BSK0"/>
<dbReference type="InterPro" id="IPR001668">
    <property type="entry name" value="Mob_Pre"/>
</dbReference>
<keyword evidence="6" id="KW-0614">Plasmid</keyword>
<evidence type="ECO:0000313" key="6">
    <source>
        <dbReference type="EMBL" id="UTH14974.1"/>
    </source>
</evidence>
<proteinExistence type="inferred from homology"/>
<dbReference type="GO" id="GO:0003677">
    <property type="term" value="F:DNA binding"/>
    <property type="evidence" value="ECO:0007669"/>
    <property type="project" value="InterPro"/>
</dbReference>
<keyword evidence="5" id="KW-0175">Coiled coil</keyword>
<gene>
    <name evidence="6" type="ORF">KFV11_11625</name>
</gene>
<dbReference type="CDD" id="cd17242">
    <property type="entry name" value="MobM_relaxase"/>
    <property type="match status" value="1"/>
</dbReference>
<evidence type="ECO:0000256" key="1">
    <source>
        <dbReference type="ARBA" id="ARBA00002445"/>
    </source>
</evidence>
<dbReference type="GO" id="GO:0006310">
    <property type="term" value="P:DNA recombination"/>
    <property type="evidence" value="ECO:0007669"/>
    <property type="project" value="InterPro"/>
</dbReference>
<evidence type="ECO:0000256" key="2">
    <source>
        <dbReference type="ARBA" id="ARBA00010657"/>
    </source>
</evidence>
<comment type="function">
    <text evidence="1">The interaction of the RSA site and the PRE protein may not only serves a function in plasmid maintenance, but may also contributes to the distribution of small antibiotic resistance plasmids among Gram-positive bacteria.</text>
</comment>
<organism evidence="6 7">
    <name type="scientific">Macrococcus equipercicus</name>
    <dbReference type="NCBI Taxonomy" id="69967"/>
    <lineage>
        <taxon>Bacteria</taxon>
        <taxon>Bacillati</taxon>
        <taxon>Bacillota</taxon>
        <taxon>Bacilli</taxon>
        <taxon>Bacillales</taxon>
        <taxon>Staphylococcaceae</taxon>
        <taxon>Macrococcus</taxon>
    </lineage>
</organism>
<evidence type="ECO:0000313" key="7">
    <source>
        <dbReference type="Proteomes" id="UP001057381"/>
    </source>
</evidence>
<dbReference type="RefSeq" id="WP_254250650.1">
    <property type="nucleotide sequence ID" value="NZ_CP073815.1"/>
</dbReference>
<feature type="coiled-coil region" evidence="5">
    <location>
        <begin position="299"/>
        <end position="326"/>
    </location>
</feature>
<dbReference type="NCBIfam" id="NF041497">
    <property type="entry name" value="MobV"/>
    <property type="match status" value="1"/>
</dbReference>
<dbReference type="KEGG" id="mequ:KFV11_11625"/>
<comment type="similarity">
    <text evidence="2">Belongs to the plasmid mobilization pre family.</text>
</comment>
<evidence type="ECO:0000256" key="4">
    <source>
        <dbReference type="ARBA" id="ARBA00031709"/>
    </source>
</evidence>
<protein>
    <recommendedName>
        <fullName evidence="4">Mobilization protein</fullName>
    </recommendedName>
    <alternativeName>
        <fullName evidence="3">Plasmid recombinase</fullName>
    </alternativeName>
</protein>
<name>A0A9Q9BSK0_9STAP</name>
<dbReference type="Gene3D" id="3.30.930.30">
    <property type="match status" value="1"/>
</dbReference>
<reference evidence="6" key="1">
    <citation type="submission" date="2021-04" db="EMBL/GenBank/DDBJ databases">
        <title>Complete Genome Sequences of Macrococcus spp. from dog and cattle.</title>
        <authorList>
            <person name="Schwendener S."/>
            <person name="Perreten V."/>
        </authorList>
    </citation>
    <scope>NUCLEOTIDE SEQUENCE</scope>
    <source>
        <strain evidence="6">Epi0143-OL</strain>
        <plasmid evidence="6">pEpi0143-OL-6</plasmid>
    </source>
</reference>
<dbReference type="Proteomes" id="UP001057381">
    <property type="component" value="Plasmid pEpi0143-OL-6"/>
</dbReference>
<feature type="coiled-coil region" evidence="5">
    <location>
        <begin position="207"/>
        <end position="234"/>
    </location>
</feature>
<dbReference type="Pfam" id="PF01076">
    <property type="entry name" value="Mob_Pre"/>
    <property type="match status" value="1"/>
</dbReference>
<accession>A0A9Q9BSK0</accession>
<evidence type="ECO:0000256" key="5">
    <source>
        <dbReference type="SAM" id="Coils"/>
    </source>
</evidence>
<evidence type="ECO:0000256" key="3">
    <source>
        <dbReference type="ARBA" id="ARBA00029953"/>
    </source>
</evidence>
<sequence>MSYSIIRVEKIKSKTNTTGIQKHVQRENKNYNNPDIDFEKTHLNFDLLNEKNINFSEVIEKKIEQNYNQKRKIRSDAVKHIDGIITSDDKFFEQKSDSEIKDFFKNSLEFLEKEYGRENLLYATVHLDEKVPHMHFGFVPLTKDGRLSAKEMLGNKKAMTEFQDRFNDFVNERGFRMNRGTSKLISGKEREEINTFKQITGYHKQDMVSKGQELQDMNIELERVKEDYQNAVETLREPVRINYEEEYKKTGLFGSEMVKTGNYIVSAEDFNRLREQAKSSQQVLNRFEYMNKYDIFDKFEEERDKNIDLEKKNAVLNKKLSEVSRDAAILATMIRKIFEAIEKLLGVDITKVGIDKGFDREEKRYFDKINEIRRPEQKKDVSRDKGFHL</sequence>
<geneLocation type="plasmid" evidence="6 7">
    <name>pEpi0143-OL-6</name>
</geneLocation>
<dbReference type="EMBL" id="CP073815">
    <property type="protein sequence ID" value="UTH14974.1"/>
    <property type="molecule type" value="Genomic_DNA"/>
</dbReference>